<reference evidence="11 12" key="1">
    <citation type="submission" date="2024-02" db="EMBL/GenBank/DDBJ databases">
        <title>Bacteria isolated from the canopy kelp, Nereocystis luetkeana.</title>
        <authorList>
            <person name="Pfister C.A."/>
            <person name="Younker I.T."/>
            <person name="Light S.H."/>
        </authorList>
    </citation>
    <scope>NUCLEOTIDE SEQUENCE [LARGE SCALE GENOMIC DNA]</scope>
    <source>
        <strain evidence="11 12">TI.2.07</strain>
    </source>
</reference>
<evidence type="ECO:0000313" key="11">
    <source>
        <dbReference type="EMBL" id="MEL0658226.1"/>
    </source>
</evidence>
<evidence type="ECO:0000256" key="3">
    <source>
        <dbReference type="ARBA" id="ARBA00022692"/>
    </source>
</evidence>
<feature type="transmembrane region" description="Helical" evidence="9">
    <location>
        <begin position="28"/>
        <end position="46"/>
    </location>
</feature>
<evidence type="ECO:0000256" key="2">
    <source>
        <dbReference type="ARBA" id="ARBA00022475"/>
    </source>
</evidence>
<evidence type="ECO:0000256" key="1">
    <source>
        <dbReference type="ARBA" id="ARBA00004401"/>
    </source>
</evidence>
<keyword evidence="2" id="KW-1003">Cell membrane</keyword>
<dbReference type="PIRSF" id="PIRSF006170">
    <property type="entry name" value="YfgM"/>
    <property type="match status" value="1"/>
</dbReference>
<comment type="similarity">
    <text evidence="7">Belongs to the YfgM family.</text>
</comment>
<dbReference type="InterPro" id="IPR026039">
    <property type="entry name" value="YfgM"/>
</dbReference>
<dbReference type="Proteomes" id="UP001366060">
    <property type="component" value="Unassembled WGS sequence"/>
</dbReference>
<dbReference type="InterPro" id="IPR018704">
    <property type="entry name" value="SecYEG/CpoB_TPR"/>
</dbReference>
<name>A0ABU9H8V6_9GAMM</name>
<dbReference type="Gene3D" id="1.25.40.10">
    <property type="entry name" value="Tetratricopeptide repeat domain"/>
    <property type="match status" value="1"/>
</dbReference>
<dbReference type="SUPFAM" id="SSF48452">
    <property type="entry name" value="TPR-like"/>
    <property type="match status" value="1"/>
</dbReference>
<comment type="caution">
    <text evidence="11">The sequence shown here is derived from an EMBL/GenBank/DDBJ whole genome shotgun (WGS) entry which is preliminary data.</text>
</comment>
<protein>
    <recommendedName>
        <fullName evidence="8">Ancillary SecYEG translocon subunit</fullName>
    </recommendedName>
</protein>
<evidence type="ECO:0000256" key="9">
    <source>
        <dbReference type="SAM" id="Phobius"/>
    </source>
</evidence>
<keyword evidence="5 9" id="KW-0472">Membrane</keyword>
<keyword evidence="4 9" id="KW-1133">Transmembrane helix</keyword>
<dbReference type="Pfam" id="PF09976">
    <property type="entry name" value="TPR_21"/>
    <property type="match status" value="1"/>
</dbReference>
<dbReference type="EMBL" id="JBAKBA010000005">
    <property type="protein sequence ID" value="MEL0658226.1"/>
    <property type="molecule type" value="Genomic_DNA"/>
</dbReference>
<dbReference type="RefSeq" id="WP_341626920.1">
    <property type="nucleotide sequence ID" value="NZ_JBAKBA010000005.1"/>
</dbReference>
<keyword evidence="6" id="KW-0143">Chaperone</keyword>
<keyword evidence="3 9" id="KW-0812">Transmembrane</keyword>
<evidence type="ECO:0000256" key="7">
    <source>
        <dbReference type="ARBA" id="ARBA00024197"/>
    </source>
</evidence>
<accession>A0ABU9H8V6</accession>
<evidence type="ECO:0000256" key="8">
    <source>
        <dbReference type="ARBA" id="ARBA00024235"/>
    </source>
</evidence>
<evidence type="ECO:0000256" key="6">
    <source>
        <dbReference type="ARBA" id="ARBA00023186"/>
    </source>
</evidence>
<dbReference type="PANTHER" id="PTHR38035">
    <property type="entry name" value="UPF0070 PROTEIN YFGM"/>
    <property type="match status" value="1"/>
</dbReference>
<dbReference type="InterPro" id="IPR011990">
    <property type="entry name" value="TPR-like_helical_dom_sf"/>
</dbReference>
<evidence type="ECO:0000256" key="4">
    <source>
        <dbReference type="ARBA" id="ARBA00022989"/>
    </source>
</evidence>
<sequence>MVDIIEGYETEEQQVDAIKKWWGENGTMLIVGAVIGLAGLWGWRYYGETVSTNQEKASTEFAQVLVKYDAKGEDHSSAEMQTFIADNKGNSYATLGSLLLAKEAVEAGDFALAKTQLTDLLASNEYAPLNPVIELRLARVNTELGDYDAALSTLNNITDEGFLVKANQSKGIVYLKQGNVESARGAFQDAVDASEGRVDPILQLQLDDLAVAKADIAPAPKLDAAQ</sequence>
<evidence type="ECO:0000256" key="5">
    <source>
        <dbReference type="ARBA" id="ARBA00023136"/>
    </source>
</evidence>
<dbReference type="PANTHER" id="PTHR38035:SF1">
    <property type="entry name" value="ANCILLARY SECYEG TRANSLOCON SUBUNIT"/>
    <property type="match status" value="1"/>
</dbReference>
<comment type="subcellular location">
    <subcellularLocation>
        <location evidence="1">Cell membrane</location>
        <topology evidence="1">Single-pass type II membrane protein</topology>
    </subcellularLocation>
</comment>
<proteinExistence type="inferred from homology"/>
<keyword evidence="12" id="KW-1185">Reference proteome</keyword>
<evidence type="ECO:0000313" key="12">
    <source>
        <dbReference type="Proteomes" id="UP001366060"/>
    </source>
</evidence>
<evidence type="ECO:0000259" key="10">
    <source>
        <dbReference type="Pfam" id="PF09976"/>
    </source>
</evidence>
<gene>
    <name evidence="11" type="ORF">V6255_03645</name>
</gene>
<feature type="domain" description="Ancillary SecYEG translocon subunit/Cell division coordinator CpoB TPR" evidence="10">
    <location>
        <begin position="19"/>
        <end position="210"/>
    </location>
</feature>
<organism evidence="11 12">
    <name type="scientific">Psychromonas arctica</name>
    <dbReference type="NCBI Taxonomy" id="168275"/>
    <lineage>
        <taxon>Bacteria</taxon>
        <taxon>Pseudomonadati</taxon>
        <taxon>Pseudomonadota</taxon>
        <taxon>Gammaproteobacteria</taxon>
        <taxon>Alteromonadales</taxon>
        <taxon>Psychromonadaceae</taxon>
        <taxon>Psychromonas</taxon>
    </lineage>
</organism>